<dbReference type="Proteomes" id="UP000031561">
    <property type="component" value="Unassembled WGS sequence"/>
</dbReference>
<organism evidence="2 3">
    <name type="scientific">Lyngbya confervoides BDU141951</name>
    <dbReference type="NCBI Taxonomy" id="1574623"/>
    <lineage>
        <taxon>Bacteria</taxon>
        <taxon>Bacillati</taxon>
        <taxon>Cyanobacteriota</taxon>
        <taxon>Cyanophyceae</taxon>
        <taxon>Oscillatoriophycideae</taxon>
        <taxon>Oscillatoriales</taxon>
        <taxon>Microcoleaceae</taxon>
        <taxon>Lyngbya</taxon>
    </lineage>
</organism>
<dbReference type="InterPro" id="IPR018911">
    <property type="entry name" value="Gmad2_Ig-like_dom"/>
</dbReference>
<dbReference type="RefSeq" id="WP_201277114.1">
    <property type="nucleotide sequence ID" value="NZ_JTHE03000079.1"/>
</dbReference>
<gene>
    <name evidence="2" type="ORF">QQ91_0013925</name>
</gene>
<name>A0ABD4T546_9CYAN</name>
<comment type="caution">
    <text evidence="2">The sequence shown here is derived from an EMBL/GenBank/DDBJ whole genome shotgun (WGS) entry which is preliminary data.</text>
</comment>
<dbReference type="PROSITE" id="PS51782">
    <property type="entry name" value="LYSM"/>
    <property type="match status" value="1"/>
</dbReference>
<dbReference type="InterPro" id="IPR018392">
    <property type="entry name" value="LysM"/>
</dbReference>
<dbReference type="Gene3D" id="3.10.350.10">
    <property type="entry name" value="LysM domain"/>
    <property type="match status" value="1"/>
</dbReference>
<dbReference type="SUPFAM" id="SSF54106">
    <property type="entry name" value="LysM domain"/>
    <property type="match status" value="1"/>
</dbReference>
<dbReference type="InterPro" id="IPR036779">
    <property type="entry name" value="LysM_dom_sf"/>
</dbReference>
<reference evidence="2 3" key="1">
    <citation type="journal article" date="2015" name="Genome Announc.">
        <title>Draft Genome Sequence of Filamentous Marine Cyanobacterium Lyngbya confervoides Strain BDU141951.</title>
        <authorList>
            <person name="Chandrababunaidu M.M."/>
            <person name="Sen D."/>
            <person name="Tripathy S."/>
        </authorList>
    </citation>
    <scope>NUCLEOTIDE SEQUENCE [LARGE SCALE GENOMIC DNA]</scope>
    <source>
        <strain evidence="2 3">BDU141951</strain>
    </source>
</reference>
<dbReference type="CDD" id="cd00118">
    <property type="entry name" value="LysM"/>
    <property type="match status" value="1"/>
</dbReference>
<dbReference type="AlphaFoldDB" id="A0ABD4T546"/>
<proteinExistence type="predicted"/>
<evidence type="ECO:0000313" key="3">
    <source>
        <dbReference type="Proteomes" id="UP000031561"/>
    </source>
</evidence>
<dbReference type="EMBL" id="JTHE03000079">
    <property type="protein sequence ID" value="MCM1983916.1"/>
    <property type="molecule type" value="Genomic_DNA"/>
</dbReference>
<feature type="domain" description="LysM" evidence="1">
    <location>
        <begin position="111"/>
        <end position="160"/>
    </location>
</feature>
<evidence type="ECO:0000259" key="1">
    <source>
        <dbReference type="PROSITE" id="PS51782"/>
    </source>
</evidence>
<protein>
    <submittedName>
        <fullName evidence="2">LysM peptidoglycan-binding domain-containing protein</fullName>
    </submittedName>
</protein>
<evidence type="ECO:0000313" key="2">
    <source>
        <dbReference type="EMBL" id="MCM1983916.1"/>
    </source>
</evidence>
<keyword evidence="3" id="KW-1185">Reference proteome</keyword>
<sequence length="176" mass="19364">MIVNEIQQPRPFDLVGNPIFIGGLGSGFEATLNYRVHDGHDERSGFFNVGGGTGEHGQFQISVDVSGANFQLDRLFIEIFEVSAQDGSEINKVIVPVIYGPRIIQGYFGYRLHSVVRGETLSQIARTNYGNPSRFNDIVRANPMILSDPNLIFPGQVLKIPMGTGGMPKRNPSSRE</sequence>
<dbReference type="Pfam" id="PF01476">
    <property type="entry name" value="LysM"/>
    <property type="match status" value="1"/>
</dbReference>
<dbReference type="Pfam" id="PF10648">
    <property type="entry name" value="Gmad2"/>
    <property type="match status" value="1"/>
</dbReference>
<dbReference type="SMART" id="SM00257">
    <property type="entry name" value="LysM"/>
    <property type="match status" value="1"/>
</dbReference>
<accession>A0ABD4T546</accession>